<comment type="caution">
    <text evidence="10">The sequence shown here is derived from an EMBL/GenBank/DDBJ whole genome shotgun (WGS) entry which is preliminary data.</text>
</comment>
<feature type="domain" description="YetF-like N-terminal transmembrane" evidence="9">
    <location>
        <begin position="14"/>
        <end position="65"/>
    </location>
</feature>
<dbReference type="GO" id="GO:0005886">
    <property type="term" value="C:plasma membrane"/>
    <property type="evidence" value="ECO:0007669"/>
    <property type="project" value="UniProtKB-SubCell"/>
</dbReference>
<evidence type="ECO:0000256" key="5">
    <source>
        <dbReference type="ARBA" id="ARBA00022989"/>
    </source>
</evidence>
<dbReference type="InterPro" id="IPR048454">
    <property type="entry name" value="YetF_N"/>
</dbReference>
<evidence type="ECO:0000259" key="9">
    <source>
        <dbReference type="Pfam" id="PF20730"/>
    </source>
</evidence>
<dbReference type="Gene3D" id="3.30.240.20">
    <property type="entry name" value="bsu07140 like domains"/>
    <property type="match status" value="2"/>
</dbReference>
<reference evidence="10 11" key="1">
    <citation type="submission" date="2019-01" db="EMBL/GenBank/DDBJ databases">
        <title>Bacillus sp. M5HDSG1-1, whole genome shotgun sequence.</title>
        <authorList>
            <person name="Tuo L."/>
        </authorList>
    </citation>
    <scope>NUCLEOTIDE SEQUENCE [LARGE SCALE GENOMIC DNA]</scope>
    <source>
        <strain evidence="10 11">M5HDSG1-1</strain>
    </source>
</reference>
<dbReference type="InterPro" id="IPR023090">
    <property type="entry name" value="UPF0702_alpha/beta_dom_sf"/>
</dbReference>
<dbReference type="Pfam" id="PF04239">
    <property type="entry name" value="DUF421"/>
    <property type="match status" value="1"/>
</dbReference>
<keyword evidence="3" id="KW-1003">Cell membrane</keyword>
<dbReference type="RefSeq" id="WP_127738857.1">
    <property type="nucleotide sequence ID" value="NZ_CAJCKN010000004.1"/>
</dbReference>
<dbReference type="Proteomes" id="UP000288024">
    <property type="component" value="Unassembled WGS sequence"/>
</dbReference>
<dbReference type="PANTHER" id="PTHR34582">
    <property type="entry name" value="UPF0702 TRANSMEMBRANE PROTEIN YCAP"/>
    <property type="match status" value="1"/>
</dbReference>
<keyword evidence="5 7" id="KW-1133">Transmembrane helix</keyword>
<evidence type="ECO:0000256" key="6">
    <source>
        <dbReference type="ARBA" id="ARBA00023136"/>
    </source>
</evidence>
<keyword evidence="6 7" id="KW-0472">Membrane</keyword>
<gene>
    <name evidence="10" type="ORF">EM808_14165</name>
</gene>
<evidence type="ECO:0000313" key="10">
    <source>
        <dbReference type="EMBL" id="RVT61401.1"/>
    </source>
</evidence>
<evidence type="ECO:0000313" key="11">
    <source>
        <dbReference type="Proteomes" id="UP000288024"/>
    </source>
</evidence>
<evidence type="ECO:0000259" key="8">
    <source>
        <dbReference type="Pfam" id="PF04239"/>
    </source>
</evidence>
<comment type="subcellular location">
    <subcellularLocation>
        <location evidence="1">Cell membrane</location>
        <topology evidence="1">Multi-pass membrane protein</topology>
    </subcellularLocation>
</comment>
<comment type="similarity">
    <text evidence="2">Belongs to the UPF0702 family.</text>
</comment>
<evidence type="ECO:0000256" key="7">
    <source>
        <dbReference type="SAM" id="Phobius"/>
    </source>
</evidence>
<proteinExistence type="inferred from homology"/>
<keyword evidence="11" id="KW-1185">Reference proteome</keyword>
<evidence type="ECO:0000256" key="4">
    <source>
        <dbReference type="ARBA" id="ARBA00022692"/>
    </source>
</evidence>
<evidence type="ECO:0000256" key="2">
    <source>
        <dbReference type="ARBA" id="ARBA00006448"/>
    </source>
</evidence>
<dbReference type="InterPro" id="IPR007353">
    <property type="entry name" value="DUF421"/>
</dbReference>
<dbReference type="Pfam" id="PF20730">
    <property type="entry name" value="YetF_N"/>
    <property type="match status" value="1"/>
</dbReference>
<name>A0A437K9L3_9BACI</name>
<dbReference type="PANTHER" id="PTHR34582:SF5">
    <property type="entry name" value="UPF0702 TRANSMEMBRANE PROTEIN YETF"/>
    <property type="match status" value="1"/>
</dbReference>
<accession>A0A437K9L3</accession>
<evidence type="ECO:0000256" key="3">
    <source>
        <dbReference type="ARBA" id="ARBA00022475"/>
    </source>
</evidence>
<keyword evidence="4 7" id="KW-0812">Transmembrane</keyword>
<feature type="transmembrane region" description="Helical" evidence="7">
    <location>
        <begin position="41"/>
        <end position="60"/>
    </location>
</feature>
<organism evidence="10 11">
    <name type="scientific">Niallia taxi</name>
    <dbReference type="NCBI Taxonomy" id="2499688"/>
    <lineage>
        <taxon>Bacteria</taxon>
        <taxon>Bacillati</taxon>
        <taxon>Bacillota</taxon>
        <taxon>Bacilli</taxon>
        <taxon>Bacillales</taxon>
        <taxon>Bacillaceae</taxon>
        <taxon>Niallia</taxon>
    </lineage>
</organism>
<dbReference type="EMBL" id="RZTZ01000005">
    <property type="protein sequence ID" value="RVT61401.1"/>
    <property type="molecule type" value="Genomic_DNA"/>
</dbReference>
<dbReference type="AlphaFoldDB" id="A0A437K9L3"/>
<sequence length="234" mass="26634">MDFHQGQESLTAIEWILRAFIAFFFLVIVGKLLGHRSISQLRMLDFVIALVIGNVIAHPLSEERLGLKGSMLTTSVLVVLYIAGIKLMLKWRWLQKAINEDPITVIQNGKILYDGLKRARISIDILLGELRGKQVDSIKKVALATWEPDGSISVFLETKFAPVTPSSLQLETAPFELPITIIRDGRIDIKELERLHKQEEWVKSELKAQYQAEVTDILLATLDHQDNLVVFFYR</sequence>
<evidence type="ECO:0000256" key="1">
    <source>
        <dbReference type="ARBA" id="ARBA00004651"/>
    </source>
</evidence>
<feature type="transmembrane region" description="Helical" evidence="7">
    <location>
        <begin position="15"/>
        <end position="34"/>
    </location>
</feature>
<feature type="domain" description="YetF C-terminal" evidence="8">
    <location>
        <begin position="90"/>
        <end position="222"/>
    </location>
</feature>
<feature type="transmembrane region" description="Helical" evidence="7">
    <location>
        <begin position="72"/>
        <end position="89"/>
    </location>
</feature>
<protein>
    <submittedName>
        <fullName evidence="10">DUF421 domain-containing protein</fullName>
    </submittedName>
</protein>